<gene>
    <name evidence="2" type="ORF">EVOR1521_LOCUS4716</name>
</gene>
<evidence type="ECO:0000313" key="2">
    <source>
        <dbReference type="EMBL" id="CAJ1375447.1"/>
    </source>
</evidence>
<organism evidence="2 3">
    <name type="scientific">Effrenium voratum</name>
    <dbReference type="NCBI Taxonomy" id="2562239"/>
    <lineage>
        <taxon>Eukaryota</taxon>
        <taxon>Sar</taxon>
        <taxon>Alveolata</taxon>
        <taxon>Dinophyceae</taxon>
        <taxon>Suessiales</taxon>
        <taxon>Symbiodiniaceae</taxon>
        <taxon>Effrenium</taxon>
    </lineage>
</organism>
<feature type="region of interest" description="Disordered" evidence="1">
    <location>
        <begin position="1"/>
        <end position="79"/>
    </location>
</feature>
<evidence type="ECO:0000313" key="3">
    <source>
        <dbReference type="Proteomes" id="UP001178507"/>
    </source>
</evidence>
<name>A0AA36HUC0_9DINO</name>
<proteinExistence type="predicted"/>
<keyword evidence="3" id="KW-1185">Reference proteome</keyword>
<feature type="compositionally biased region" description="Basic and acidic residues" evidence="1">
    <location>
        <begin position="40"/>
        <end position="50"/>
    </location>
</feature>
<comment type="caution">
    <text evidence="2">The sequence shown here is derived from an EMBL/GenBank/DDBJ whole genome shotgun (WGS) entry which is preliminary data.</text>
</comment>
<evidence type="ECO:0000256" key="1">
    <source>
        <dbReference type="SAM" id="MobiDB-lite"/>
    </source>
</evidence>
<dbReference type="Proteomes" id="UP001178507">
    <property type="component" value="Unassembled WGS sequence"/>
</dbReference>
<sequence>MLESPEENTPKTPQPVPRETESPSGTSDQRDRTASACEYSARHENPEENTPRTPQPLPRETESPDAFSSQRSPGAPKMEDQHFGLRFQDSAAAGAKWIAANQHADHMQNLLNSLGVANDELAARKLLFSDNFATGMGTAKDTASTVKDWPRMVADEERGHRVVSSDISFDLRRCLPAPFMQAVKSLSEGNGLRDEALAWCFYANIAFLKHHGRRVGHKSGERTEAPNIPVLVGGPPSSRKTCLIAMTTDFLLQAPEAPQLMQKRECIIADATVAGIRSAIFNYNRAAVVADEASNVYETPWSEKGRHPYLFLHKVAGQTEIIEFIAQPVAHGFNKRFNLVFAPERSPESAEVHTASAKAFFTQLHTWLCKNAWGTEGNHYLDGYALTCYQSVKQAAEDFMEERGGQLTKDACRKVRFWSTDFSVVEYGGKDVARTEAARTQPNVYEFILAVNMWLRQLHVHFSFYKWFRHMSDQRPGGSTKDLTAAMERADDGEERSRLKANLSAEDRLRHEILVHEKAAVGAKIAGDQVRLWLRNQIWFKKQRVTADQIKTVLADLHKAGLMDSDSSPEADTQSPLANVAEAKRKTKKGIKPVVYIKKSAREIGGNADAEAARTRLLVPIKYF</sequence>
<dbReference type="EMBL" id="CAUJNA010000322">
    <property type="protein sequence ID" value="CAJ1375447.1"/>
    <property type="molecule type" value="Genomic_DNA"/>
</dbReference>
<dbReference type="AlphaFoldDB" id="A0AA36HUC0"/>
<protein>
    <submittedName>
        <fullName evidence="2">Uncharacterized protein</fullName>
    </submittedName>
</protein>
<reference evidence="2" key="1">
    <citation type="submission" date="2023-08" db="EMBL/GenBank/DDBJ databases">
        <authorList>
            <person name="Chen Y."/>
            <person name="Shah S."/>
            <person name="Dougan E. K."/>
            <person name="Thang M."/>
            <person name="Chan C."/>
        </authorList>
    </citation>
    <scope>NUCLEOTIDE SEQUENCE</scope>
</reference>
<accession>A0AA36HUC0</accession>